<name>A0ABY5TPW5_9GAMM</name>
<evidence type="ECO:0000259" key="4">
    <source>
        <dbReference type="PROSITE" id="PS50075"/>
    </source>
</evidence>
<dbReference type="Gene3D" id="3.30.559.10">
    <property type="entry name" value="Chloramphenicol acetyltransferase-like domain"/>
    <property type="match status" value="1"/>
</dbReference>
<dbReference type="InterPro" id="IPR036291">
    <property type="entry name" value="NAD(P)-bd_dom_sf"/>
</dbReference>
<dbReference type="CDD" id="cd12117">
    <property type="entry name" value="A_NRPS_Srf_like"/>
    <property type="match status" value="1"/>
</dbReference>
<evidence type="ECO:0000256" key="1">
    <source>
        <dbReference type="ARBA" id="ARBA00022450"/>
    </source>
</evidence>
<reference evidence="5" key="1">
    <citation type="submission" date="2022-08" db="EMBL/GenBank/DDBJ databases">
        <title>Catabolic pathway analysis in culturable SAR92 clade bacteria reveals their overlooked roles in DMSP degradation in coastal seas.</title>
        <authorList>
            <person name="He X."/>
            <person name="Zhang X."/>
            <person name="Zhang Y."/>
        </authorList>
    </citation>
    <scope>NUCLEOTIDE SEQUENCE</scope>
    <source>
        <strain evidence="5">H455</strain>
    </source>
</reference>
<dbReference type="NCBIfam" id="TIGR01733">
    <property type="entry name" value="AA-adenyl-dom"/>
    <property type="match status" value="1"/>
</dbReference>
<keyword evidence="6" id="KW-1185">Reference proteome</keyword>
<dbReference type="Proteomes" id="UP001059934">
    <property type="component" value="Chromosome"/>
</dbReference>
<dbReference type="Pfam" id="PF00668">
    <property type="entry name" value="Condensation"/>
    <property type="match status" value="1"/>
</dbReference>
<evidence type="ECO:0000256" key="2">
    <source>
        <dbReference type="ARBA" id="ARBA00022553"/>
    </source>
</evidence>
<dbReference type="PANTHER" id="PTHR45527">
    <property type="entry name" value="NONRIBOSOMAL PEPTIDE SYNTHETASE"/>
    <property type="match status" value="1"/>
</dbReference>
<dbReference type="PIRSF" id="PIRSF001617">
    <property type="entry name" value="Alpha-AR"/>
    <property type="match status" value="1"/>
</dbReference>
<accession>A0ABY5TPW5</accession>
<dbReference type="Pfam" id="PF00550">
    <property type="entry name" value="PP-binding"/>
    <property type="match status" value="1"/>
</dbReference>
<dbReference type="SUPFAM" id="SSF51735">
    <property type="entry name" value="NAD(P)-binding Rossmann-fold domains"/>
    <property type="match status" value="1"/>
</dbReference>
<dbReference type="InterPro" id="IPR020806">
    <property type="entry name" value="PKS_PP-bd"/>
</dbReference>
<dbReference type="SMART" id="SM00823">
    <property type="entry name" value="PKS_PP"/>
    <property type="match status" value="1"/>
</dbReference>
<gene>
    <name evidence="5" type="ORF">NYF23_10000</name>
</gene>
<dbReference type="InterPro" id="IPR010080">
    <property type="entry name" value="Thioester_reductase-like_dom"/>
</dbReference>
<keyword evidence="1" id="KW-0596">Phosphopantetheine</keyword>
<dbReference type="Pfam" id="PF07993">
    <property type="entry name" value="NAD_binding_4"/>
    <property type="match status" value="1"/>
</dbReference>
<dbReference type="Gene3D" id="3.40.50.720">
    <property type="entry name" value="NAD(P)-binding Rossmann-like Domain"/>
    <property type="match status" value="1"/>
</dbReference>
<dbReference type="Gene3D" id="3.40.50.980">
    <property type="match status" value="2"/>
</dbReference>
<dbReference type="Gene3D" id="3.30.559.30">
    <property type="entry name" value="Nonribosomal peptide synthetase, condensation domain"/>
    <property type="match status" value="1"/>
</dbReference>
<dbReference type="NCBIfam" id="TIGR01746">
    <property type="entry name" value="Thioester-redct"/>
    <property type="match status" value="1"/>
</dbReference>
<keyword evidence="3" id="KW-0436">Ligase</keyword>
<organism evidence="5 6">
    <name type="scientific">SAR92 clade bacterium H455</name>
    <dbReference type="NCBI Taxonomy" id="2974818"/>
    <lineage>
        <taxon>Bacteria</taxon>
        <taxon>Pseudomonadati</taxon>
        <taxon>Pseudomonadota</taxon>
        <taxon>Gammaproteobacteria</taxon>
        <taxon>Cellvibrionales</taxon>
        <taxon>Porticoccaceae</taxon>
        <taxon>SAR92 clade</taxon>
    </lineage>
</organism>
<feature type="domain" description="Carrier" evidence="4">
    <location>
        <begin position="1010"/>
        <end position="1086"/>
    </location>
</feature>
<evidence type="ECO:0000313" key="5">
    <source>
        <dbReference type="EMBL" id="UVW34348.1"/>
    </source>
</evidence>
<protein>
    <submittedName>
        <fullName evidence="5">Amino acid adenylation domain-containing protein</fullName>
    </submittedName>
</protein>
<proteinExistence type="predicted"/>
<keyword evidence="2" id="KW-0597">Phosphoprotein</keyword>
<sequence>MKKQTTQIREMASEANLKAINTAPKTASKIAPATSGQQRLWYQCEMLNPAYSYNEQLEIKIYGKLDIIVLKEIIDRVVQEHEILRTVFKLSPENQLQQIIKPAFSLALPVINVGNLSTTEKQLERLINDHCLEQGQALYNLAKGPLFRVAVLQLPNDQQLFLCSFHHIIMDGRAAIILLKEINQLYNSGCKKQPCDSAKRFQMADYVVAESQRLQSDLLQRQVKHWTEQLQDMPPLLELPTDYPRQTTAGYFGAWQAVAISEKLTSSLLATSWKQRVSPFIVIMAAYKSLLMHYSGQQDIVVGTIFANRPHLNTSNLIGFLAETALLRSKVTPQMLFSDLLRDLEALCSDALYKRPVPFALLMDSLRKTGALAADANPIQAALVFDSIALEDHMLAGQRSDPATSRSMEVTKFDLTLSLEIIDGQLKGHFEYSTALFDAATIKRMAEHFQTLLSSVVENPKQPIGDLPLLSRKEHTTVLRDWNKTRIKYPANLTIHQLFDQQAITQPSTIALICGTHRISYHQLNALTNQLANYLVAQGVTQDSPVGLYMHRSGDMIIALLAILKAGGYYIPIDPSSPRQRINYQLSNSHIELLLTESGLNTSDFENPSIDCLCLDSQWHKVEAQPFTKPSIASTPEQLAYVNYTSGSTGLPKAVGIPHKGVVRLSKNNQYQRLHSSKRTLHASSIAFDAATFEIWSALLNGGTLVLYPNETLSPRRLEQLIVEQHIDTVFLTTSLFHMLVDEHPKALETVPLVLTGGEALSLEHIKIACRHCPNTQFVNVYGPTENTTFTTYHAIDNNRLGSNGCAHYLSVPIGRPVSNTTTYILDTHCRPVPIGVIGELHIGGDGLARNYLDRPALSAEKFIPDPFSLTPGQRMYKSGDLARYSVTGEIEFCGRVDDQVKIRGYRIELGEVEAAITGLPQVRESLVLTHSRDASGSNHFLTAYVAGQKDIVIDSHLLRSELQAILPHYMVPALFIILDKLPLNSSGKVNRKALPEPDLNALQPTQYSPPSNPTEDKLVAIWATILALPENHISTEHDFFELGGNSISVMRMLSLCHKQGLELSAKQVFEQRTIARLSQSIATTATPKVGTTKLLTEICLDSSIQLSDLPWSSMRNPSAILLTGCSGFVGAFLLKELLSQTDVQIYCLIRADSVSHGTRRIRQKLKQYNLYNEQFDERISPILGDLSQPRFGLNQTDFNSLASKVDSIIHSGAWVNHVYPYDMLKAANVDGTREVLRLATTEKIKSVHHISILNTDSVSENDFERLANGGDYGYALSKYAAEKMIDLASEKGIPISVHRLGMVSGDQQGASNMHDRICLLIKGCIELNAIPNSAGLALICSPTLTPVDFVAKAIVTLCKHSNHLDQHFDIVSPRPMVWSELIAALVEFGYGIEILPIAQWQDKLTQQANKNPDSKILETLSGLYIDEPSSLQESCFSEEFNFDKGYLPMLDTLYNADVQCGSINRETIKRYLGYLVEEGFVAGPQKSPNPSIQLIKH</sequence>
<dbReference type="Pfam" id="PF13193">
    <property type="entry name" value="AMP-binding_C"/>
    <property type="match status" value="1"/>
</dbReference>
<dbReference type="InterPro" id="IPR025110">
    <property type="entry name" value="AMP-bd_C"/>
</dbReference>
<dbReference type="Gene3D" id="1.10.1200.10">
    <property type="entry name" value="ACP-like"/>
    <property type="match status" value="1"/>
</dbReference>
<dbReference type="InterPro" id="IPR001242">
    <property type="entry name" value="Condensation_dom"/>
</dbReference>
<dbReference type="InterPro" id="IPR000873">
    <property type="entry name" value="AMP-dep_synth/lig_dom"/>
</dbReference>
<dbReference type="CDD" id="cd19531">
    <property type="entry name" value="LCL_NRPS-like"/>
    <property type="match status" value="1"/>
</dbReference>
<dbReference type="Pfam" id="PF00501">
    <property type="entry name" value="AMP-binding"/>
    <property type="match status" value="1"/>
</dbReference>
<dbReference type="PROSITE" id="PS00455">
    <property type="entry name" value="AMP_BINDING"/>
    <property type="match status" value="1"/>
</dbReference>
<evidence type="ECO:0000256" key="3">
    <source>
        <dbReference type="ARBA" id="ARBA00022598"/>
    </source>
</evidence>
<dbReference type="InterPro" id="IPR009081">
    <property type="entry name" value="PP-bd_ACP"/>
</dbReference>
<dbReference type="Gene3D" id="3.30.300.30">
    <property type="match status" value="1"/>
</dbReference>
<dbReference type="Gene3D" id="2.30.38.10">
    <property type="entry name" value="Luciferase, Domain 3"/>
    <property type="match status" value="1"/>
</dbReference>
<dbReference type="SUPFAM" id="SSF56801">
    <property type="entry name" value="Acetyl-CoA synthetase-like"/>
    <property type="match status" value="1"/>
</dbReference>
<dbReference type="CDD" id="cd05235">
    <property type="entry name" value="SDR_e1"/>
    <property type="match status" value="1"/>
</dbReference>
<dbReference type="SUPFAM" id="SSF47336">
    <property type="entry name" value="ACP-like"/>
    <property type="match status" value="1"/>
</dbReference>
<dbReference type="InterPro" id="IPR013120">
    <property type="entry name" value="FAR_NAD-bd"/>
</dbReference>
<dbReference type="InterPro" id="IPR020845">
    <property type="entry name" value="AMP-binding_CS"/>
</dbReference>
<dbReference type="EMBL" id="CP103416">
    <property type="protein sequence ID" value="UVW34348.1"/>
    <property type="molecule type" value="Genomic_DNA"/>
</dbReference>
<dbReference type="PROSITE" id="PS50075">
    <property type="entry name" value="CARRIER"/>
    <property type="match status" value="1"/>
</dbReference>
<dbReference type="InterPro" id="IPR036736">
    <property type="entry name" value="ACP-like_sf"/>
</dbReference>
<dbReference type="SUPFAM" id="SSF52777">
    <property type="entry name" value="CoA-dependent acyltransferases"/>
    <property type="match status" value="2"/>
</dbReference>
<dbReference type="InterPro" id="IPR010071">
    <property type="entry name" value="AA_adenyl_dom"/>
</dbReference>
<evidence type="ECO:0000313" key="6">
    <source>
        <dbReference type="Proteomes" id="UP001059934"/>
    </source>
</evidence>
<dbReference type="PANTHER" id="PTHR45527:SF1">
    <property type="entry name" value="FATTY ACID SYNTHASE"/>
    <property type="match status" value="1"/>
</dbReference>
<dbReference type="InterPro" id="IPR045851">
    <property type="entry name" value="AMP-bd_C_sf"/>
</dbReference>
<dbReference type="InterPro" id="IPR023213">
    <property type="entry name" value="CAT-like_dom_sf"/>
</dbReference>